<reference evidence="1" key="1">
    <citation type="submission" date="2023-03" db="EMBL/GenBank/DDBJ databases">
        <title>Cellulosimicrobium cellulans NBRC 103059.</title>
        <authorList>
            <person name="Ichikawa N."/>
            <person name="Sato H."/>
            <person name="Tonouchi N."/>
        </authorList>
    </citation>
    <scope>NUCLEOTIDE SEQUENCE</scope>
    <source>
        <strain evidence="1">NBRC 103059</strain>
    </source>
</reference>
<evidence type="ECO:0000313" key="1">
    <source>
        <dbReference type="EMBL" id="GLY58697.1"/>
    </source>
</evidence>
<dbReference type="Proteomes" id="UP001165168">
    <property type="component" value="Unassembled WGS sequence"/>
</dbReference>
<sequence length="73" mass="7822">MLAPREALLLRGGDHPAVDDEGGGRVVEQGVDSEDAHGLRAFLVRVRLVVRLEKPGALHLTRAGRLCCNPTSP</sequence>
<evidence type="ECO:0000313" key="2">
    <source>
        <dbReference type="Proteomes" id="UP001165168"/>
    </source>
</evidence>
<proteinExistence type="predicted"/>
<gene>
    <name evidence="1" type="ORF">Ccel01_32990</name>
</gene>
<protein>
    <submittedName>
        <fullName evidence="1">Uncharacterized protein</fullName>
    </submittedName>
</protein>
<dbReference type="EMBL" id="BSTG01000004">
    <property type="protein sequence ID" value="GLY58697.1"/>
    <property type="molecule type" value="Genomic_DNA"/>
</dbReference>
<organism evidence="1 2">
    <name type="scientific">Cellulosimicrobium cellulans</name>
    <name type="common">Arthrobacter luteus</name>
    <dbReference type="NCBI Taxonomy" id="1710"/>
    <lineage>
        <taxon>Bacteria</taxon>
        <taxon>Bacillati</taxon>
        <taxon>Actinomycetota</taxon>
        <taxon>Actinomycetes</taxon>
        <taxon>Micrococcales</taxon>
        <taxon>Promicromonosporaceae</taxon>
        <taxon>Cellulosimicrobium</taxon>
    </lineage>
</organism>
<comment type="caution">
    <text evidence="1">The sequence shown here is derived from an EMBL/GenBank/DDBJ whole genome shotgun (WGS) entry which is preliminary data.</text>
</comment>
<dbReference type="AlphaFoldDB" id="A0AAV5PBX9"/>
<accession>A0AAV5PBX9</accession>
<name>A0AAV5PBX9_CELCE</name>